<keyword evidence="2" id="KW-1185">Reference proteome</keyword>
<dbReference type="Proteomes" id="UP000887013">
    <property type="component" value="Unassembled WGS sequence"/>
</dbReference>
<accession>A0A8X6N5Z5</accession>
<organism evidence="1 2">
    <name type="scientific">Nephila pilipes</name>
    <name type="common">Giant wood spider</name>
    <name type="synonym">Nephila maculata</name>
    <dbReference type="NCBI Taxonomy" id="299642"/>
    <lineage>
        <taxon>Eukaryota</taxon>
        <taxon>Metazoa</taxon>
        <taxon>Ecdysozoa</taxon>
        <taxon>Arthropoda</taxon>
        <taxon>Chelicerata</taxon>
        <taxon>Arachnida</taxon>
        <taxon>Araneae</taxon>
        <taxon>Araneomorphae</taxon>
        <taxon>Entelegynae</taxon>
        <taxon>Araneoidea</taxon>
        <taxon>Nephilidae</taxon>
        <taxon>Nephila</taxon>
    </lineage>
</organism>
<sequence length="96" mass="11580">MSSDGFQQSSCNLNCGCNRRLALPPVHSWILMENWQQRYGELEFWIRFLREEEFYCVVSELRTEEDGHQHRDEVEAVRRYCNRPSIWLFSPLPKVE</sequence>
<reference evidence="1" key="1">
    <citation type="submission" date="2020-08" db="EMBL/GenBank/DDBJ databases">
        <title>Multicomponent nature underlies the extraordinary mechanical properties of spider dragline silk.</title>
        <authorList>
            <person name="Kono N."/>
            <person name="Nakamura H."/>
            <person name="Mori M."/>
            <person name="Yoshida Y."/>
            <person name="Ohtoshi R."/>
            <person name="Malay A.D."/>
            <person name="Moran D.A.P."/>
            <person name="Tomita M."/>
            <person name="Numata K."/>
            <person name="Arakawa K."/>
        </authorList>
    </citation>
    <scope>NUCLEOTIDE SEQUENCE</scope>
</reference>
<dbReference type="EMBL" id="BMAW01005608">
    <property type="protein sequence ID" value="GFS95061.1"/>
    <property type="molecule type" value="Genomic_DNA"/>
</dbReference>
<protein>
    <submittedName>
        <fullName evidence="1">Uncharacterized protein</fullName>
    </submittedName>
</protein>
<name>A0A8X6N5Z5_NEPPI</name>
<evidence type="ECO:0000313" key="2">
    <source>
        <dbReference type="Proteomes" id="UP000887013"/>
    </source>
</evidence>
<gene>
    <name evidence="1" type="ORF">NPIL_36631</name>
</gene>
<dbReference type="AlphaFoldDB" id="A0A8X6N5Z5"/>
<comment type="caution">
    <text evidence="1">The sequence shown here is derived from an EMBL/GenBank/DDBJ whole genome shotgun (WGS) entry which is preliminary data.</text>
</comment>
<evidence type="ECO:0000313" key="1">
    <source>
        <dbReference type="EMBL" id="GFS95061.1"/>
    </source>
</evidence>
<proteinExistence type="predicted"/>